<dbReference type="Gene3D" id="3.60.10.10">
    <property type="entry name" value="Endonuclease/exonuclease/phosphatase"/>
    <property type="match status" value="1"/>
</dbReference>
<reference evidence="2 3" key="1">
    <citation type="submission" date="2017-05" db="EMBL/GenBank/DDBJ databases">
        <title>Genomic insights into alkan degradation activity of Oleiphilus messinensis.</title>
        <authorList>
            <person name="Kozyavkin S.A."/>
            <person name="Slesarev A.I."/>
            <person name="Golyshin P.N."/>
            <person name="Korzhenkov A."/>
            <person name="Golyshina O.N."/>
            <person name="Toshchakov S.V."/>
        </authorList>
    </citation>
    <scope>NUCLEOTIDE SEQUENCE [LARGE SCALE GENOMIC DNA]</scope>
    <source>
        <strain evidence="2 3">ME102</strain>
    </source>
</reference>
<dbReference type="RefSeq" id="WP_087463330.1">
    <property type="nucleotide sequence ID" value="NZ_CP021425.1"/>
</dbReference>
<feature type="domain" description="Endonuclease/exonuclease/phosphatase" evidence="1">
    <location>
        <begin position="48"/>
        <end position="276"/>
    </location>
</feature>
<dbReference type="GO" id="GO:0016787">
    <property type="term" value="F:hydrolase activity"/>
    <property type="evidence" value="ECO:0007669"/>
    <property type="project" value="UniProtKB-KW"/>
</dbReference>
<dbReference type="OrthoDB" id="5293344at2"/>
<keyword evidence="3" id="KW-1185">Reference proteome</keyword>
<dbReference type="SUPFAM" id="SSF56219">
    <property type="entry name" value="DNase I-like"/>
    <property type="match status" value="1"/>
</dbReference>
<evidence type="ECO:0000313" key="3">
    <source>
        <dbReference type="Proteomes" id="UP000196027"/>
    </source>
</evidence>
<dbReference type="PANTHER" id="PTHR14859:SF15">
    <property type="entry name" value="ENDONUCLEASE_EXONUCLEASE_PHOSPHATASE DOMAIN-CONTAINING PROTEIN"/>
    <property type="match status" value="1"/>
</dbReference>
<keyword evidence="2" id="KW-0378">Hydrolase</keyword>
<evidence type="ECO:0000259" key="1">
    <source>
        <dbReference type="Pfam" id="PF03372"/>
    </source>
</evidence>
<organism evidence="2 3">
    <name type="scientific">Oleiphilus messinensis</name>
    <dbReference type="NCBI Taxonomy" id="141451"/>
    <lineage>
        <taxon>Bacteria</taxon>
        <taxon>Pseudomonadati</taxon>
        <taxon>Pseudomonadota</taxon>
        <taxon>Gammaproteobacteria</taxon>
        <taxon>Oceanospirillales</taxon>
        <taxon>Oleiphilaceae</taxon>
        <taxon>Oleiphilus</taxon>
    </lineage>
</organism>
<dbReference type="KEGG" id="ome:OLMES_4572"/>
<dbReference type="Pfam" id="PF03372">
    <property type="entry name" value="Exo_endo_phos"/>
    <property type="match status" value="1"/>
</dbReference>
<dbReference type="InterPro" id="IPR036691">
    <property type="entry name" value="Endo/exonu/phosph_ase_sf"/>
</dbReference>
<proteinExistence type="predicted"/>
<protein>
    <submittedName>
        <fullName evidence="2">Metal-dependent hydrolase</fullName>
    </submittedName>
</protein>
<dbReference type="EMBL" id="CP021425">
    <property type="protein sequence ID" value="ARU58568.1"/>
    <property type="molecule type" value="Genomic_DNA"/>
</dbReference>
<gene>
    <name evidence="2" type="ORF">OLMES_4572</name>
</gene>
<name>A0A1Y0IDF8_9GAMM</name>
<dbReference type="Proteomes" id="UP000196027">
    <property type="component" value="Chromosome"/>
</dbReference>
<dbReference type="PANTHER" id="PTHR14859">
    <property type="entry name" value="CALCOFLUOR WHITE HYPERSENSITIVE PROTEIN PRECURSOR"/>
    <property type="match status" value="1"/>
</dbReference>
<dbReference type="InterPro" id="IPR051916">
    <property type="entry name" value="GPI-anchor_lipid_remodeler"/>
</dbReference>
<dbReference type="GO" id="GO:0006506">
    <property type="term" value="P:GPI anchor biosynthetic process"/>
    <property type="evidence" value="ECO:0007669"/>
    <property type="project" value="TreeGrafter"/>
</dbReference>
<dbReference type="InterPro" id="IPR005135">
    <property type="entry name" value="Endo/exonuclease/phosphatase"/>
</dbReference>
<dbReference type="AlphaFoldDB" id="A0A1Y0IDF8"/>
<evidence type="ECO:0000313" key="2">
    <source>
        <dbReference type="EMBL" id="ARU58568.1"/>
    </source>
</evidence>
<sequence>MYEKLKQKLSQVAETLAGSAGREAPLAGFPLYHDRESELSSHNHIRLLTFNIQVGISTSAYRHYVTRSWQHVLPHSRRIENLDKIAILLRQFDVVALQEVDGGSLRSGFVNQVKYLAESGGFPYWHQQLNRNLGRIAQHSNGLLSRFKPLEIEEHRLPGLIPGRGAILVKYGNPENPLVLVVMHLSLGEKAQQTQLGYIADLISHYQHVVLMGDMNNHAEKLLEGTPLRHADLVPLPGTVNTFPSWRPEKALDHIMVSSSLQVRRAGVVAFPVSDHLPIAMDVLIPEDCC</sequence>
<accession>A0A1Y0IDF8</accession>
<dbReference type="GO" id="GO:0016020">
    <property type="term" value="C:membrane"/>
    <property type="evidence" value="ECO:0007669"/>
    <property type="project" value="GOC"/>
</dbReference>